<reference evidence="2 3" key="1">
    <citation type="submission" date="2022-12" db="EMBL/GenBank/DDBJ databases">
        <title>Chromosome-level genome of Tegillarca granosa.</title>
        <authorList>
            <person name="Kim J."/>
        </authorList>
    </citation>
    <scope>NUCLEOTIDE SEQUENCE [LARGE SCALE GENOMIC DNA]</scope>
    <source>
        <strain evidence="2">Teg-2019</strain>
        <tissue evidence="2">Adductor muscle</tissue>
    </source>
</reference>
<gene>
    <name evidence="2" type="ORF">KUTeg_001959</name>
</gene>
<dbReference type="PANTHER" id="PTHR34605:SF6">
    <property type="entry name" value="TYR RECOMBINASE DOMAIN-CONTAINING PROTEIN"/>
    <property type="match status" value="1"/>
</dbReference>
<comment type="caution">
    <text evidence="2">The sequence shown here is derived from an EMBL/GenBank/DDBJ whole genome shotgun (WGS) entry which is preliminary data.</text>
</comment>
<accession>A0ABQ9FUE0</accession>
<protein>
    <submittedName>
        <fullName evidence="2">Uncharacterized protein</fullName>
    </submittedName>
</protein>
<dbReference type="EMBL" id="JARBDR010000141">
    <property type="protein sequence ID" value="KAJ8320372.1"/>
    <property type="molecule type" value="Genomic_DNA"/>
</dbReference>
<keyword evidence="1" id="KW-0238">DNA-binding</keyword>
<keyword evidence="3" id="KW-1185">Reference proteome</keyword>
<evidence type="ECO:0000256" key="1">
    <source>
        <dbReference type="ARBA" id="ARBA00023125"/>
    </source>
</evidence>
<sequence>MNWQMLIAGINLRNNISQHLQKSGVTDNDLGKRMCKYMLSSKSDSTWKQFCSEKSFVYLQASSIHVAIYLTNLLDKNCSHIISSTIYSIKWAHDVNGLLDPTDNAFVKNLLESAKRLKSKRTIKKDTVSSDILIELCDIYISSESLLEVRDLCMININISLFDDHFTIIIRTSKTDQYRNGNEVVISRGVTSACPLNMLIRYMNLSGLSTTTNCFLFKPCFKSDSVCKLVYKDTKISHTRCIVARASWNAQVHVTNEAINEIMNLSVRPLNDIGMDLIDKSDHGCMLFCDASSFGYCGYLSMSDEAFHDGTESSTWREVEAVHRVLKSINLRNNINQHLQKSGVTDNDLGKRMCKYMLSSKSDNTWKHFCSENSFVYLQASSIHVAIYLTNLLDKNCSHIISSTINSIKWAHDVNGLLDPTDNAFVKNLLESAKRLKSKRTIKKDTVSSDILIELCDIYISSESLLEVRDLCMININISLFDDHFTIIIRTSKTDQYRNGNEVVISRGVTSACPLNMLIRYMNLSGLSTTTNCFLFKPCFKSGSVCKLVFKDTKISHTRVWESILSKLKLVAPELNLGVHSLQSGGATTAPN</sequence>
<organism evidence="2 3">
    <name type="scientific">Tegillarca granosa</name>
    <name type="common">Malaysian cockle</name>
    <name type="synonym">Anadara granosa</name>
    <dbReference type="NCBI Taxonomy" id="220873"/>
    <lineage>
        <taxon>Eukaryota</taxon>
        <taxon>Metazoa</taxon>
        <taxon>Spiralia</taxon>
        <taxon>Lophotrochozoa</taxon>
        <taxon>Mollusca</taxon>
        <taxon>Bivalvia</taxon>
        <taxon>Autobranchia</taxon>
        <taxon>Pteriomorphia</taxon>
        <taxon>Arcoida</taxon>
        <taxon>Arcoidea</taxon>
        <taxon>Arcidae</taxon>
        <taxon>Tegillarca</taxon>
    </lineage>
</organism>
<dbReference type="InterPro" id="IPR013762">
    <property type="entry name" value="Integrase-like_cat_sf"/>
</dbReference>
<dbReference type="Proteomes" id="UP001217089">
    <property type="component" value="Unassembled WGS sequence"/>
</dbReference>
<dbReference type="Gene3D" id="1.10.150.130">
    <property type="match status" value="2"/>
</dbReference>
<dbReference type="PANTHER" id="PTHR34605">
    <property type="entry name" value="PHAGE_INTEGRASE DOMAIN-CONTAINING PROTEIN"/>
    <property type="match status" value="1"/>
</dbReference>
<name>A0ABQ9FUE0_TEGGR</name>
<proteinExistence type="predicted"/>
<dbReference type="InterPro" id="IPR052925">
    <property type="entry name" value="Phage_Integrase-like_Recomb"/>
</dbReference>
<dbReference type="InterPro" id="IPR010998">
    <property type="entry name" value="Integrase_recombinase_N"/>
</dbReference>
<dbReference type="Gene3D" id="1.10.443.10">
    <property type="entry name" value="Intergrase catalytic core"/>
    <property type="match status" value="2"/>
</dbReference>
<evidence type="ECO:0000313" key="3">
    <source>
        <dbReference type="Proteomes" id="UP001217089"/>
    </source>
</evidence>
<dbReference type="SUPFAM" id="SSF47823">
    <property type="entry name" value="lambda integrase-like, N-terminal domain"/>
    <property type="match status" value="2"/>
</dbReference>
<evidence type="ECO:0000313" key="2">
    <source>
        <dbReference type="EMBL" id="KAJ8320372.1"/>
    </source>
</evidence>